<dbReference type="EMBL" id="BMMN01000003">
    <property type="protein sequence ID" value="GGO09900.1"/>
    <property type="molecule type" value="Genomic_DNA"/>
</dbReference>
<reference evidence="1" key="1">
    <citation type="journal article" date="2014" name="Int. J. Syst. Evol. Microbiol.">
        <title>Complete genome sequence of Corynebacterium casei LMG S-19264T (=DSM 44701T), isolated from a smear-ripened cheese.</title>
        <authorList>
            <consortium name="US DOE Joint Genome Institute (JGI-PGF)"/>
            <person name="Walter F."/>
            <person name="Albersmeier A."/>
            <person name="Kalinowski J."/>
            <person name="Ruckert C."/>
        </authorList>
    </citation>
    <scope>NUCLEOTIDE SEQUENCE</scope>
    <source>
        <strain evidence="1">CGMCC 4.7138</strain>
    </source>
</reference>
<keyword evidence="2" id="KW-1185">Reference proteome</keyword>
<dbReference type="AlphaFoldDB" id="A0A8H9GXN1"/>
<gene>
    <name evidence="1" type="ORF">GCM10011574_25900</name>
</gene>
<dbReference type="InterPro" id="IPR040632">
    <property type="entry name" value="Sulfotransfer_4"/>
</dbReference>
<dbReference type="Pfam" id="PF17784">
    <property type="entry name" value="Sulfotransfer_4"/>
    <property type="match status" value="1"/>
</dbReference>
<sequence length="249" mass="27974">MVYRLSRRDDGSLQMLEVIGAGLPRTGTTSTKAALERLGFGPCYHTFEVLLRPELAERWLPVCSGGPGDWERVFEGFRSCVDWPASFFWRELARAYPDAKVVLTVRDPRSWYASFRALVSLSPREPMREDEAPEAIRPVVAAMTSLQPLFERISESVFGEDWRPGHSPDEERAVAAYHRHVAAVLAALPAERLLVFDVREGWGPLCAFLGVSAPPDAPFPRLNDAASIRRTFELMRTEGRVHVPFPPRG</sequence>
<dbReference type="Gene3D" id="3.40.50.300">
    <property type="entry name" value="P-loop containing nucleotide triphosphate hydrolases"/>
    <property type="match status" value="1"/>
</dbReference>
<name>A0A8H9GXN1_9ACTN</name>
<evidence type="ECO:0000313" key="1">
    <source>
        <dbReference type="EMBL" id="GGO09900.1"/>
    </source>
</evidence>
<accession>A0A8H9GXN1</accession>
<dbReference type="InterPro" id="IPR027417">
    <property type="entry name" value="P-loop_NTPase"/>
</dbReference>
<dbReference type="SUPFAM" id="SSF52540">
    <property type="entry name" value="P-loop containing nucleoside triphosphate hydrolases"/>
    <property type="match status" value="1"/>
</dbReference>
<dbReference type="GO" id="GO:0016740">
    <property type="term" value="F:transferase activity"/>
    <property type="evidence" value="ECO:0007669"/>
    <property type="project" value="UniProtKB-KW"/>
</dbReference>
<protein>
    <submittedName>
        <fullName evidence="1">Sulfotransferase family protein</fullName>
    </submittedName>
</protein>
<reference evidence="1" key="2">
    <citation type="submission" date="2020-09" db="EMBL/GenBank/DDBJ databases">
        <authorList>
            <person name="Sun Q."/>
            <person name="Zhou Y."/>
        </authorList>
    </citation>
    <scope>NUCLEOTIDE SEQUENCE</scope>
    <source>
        <strain evidence="1">CGMCC 4.7138</strain>
    </source>
</reference>
<dbReference type="Proteomes" id="UP000653480">
    <property type="component" value="Unassembled WGS sequence"/>
</dbReference>
<dbReference type="RefSeq" id="WP_223854457.1">
    <property type="nucleotide sequence ID" value="NZ_BMMN01000003.1"/>
</dbReference>
<dbReference type="PANTHER" id="PTHR36978:SF4">
    <property type="entry name" value="P-LOOP CONTAINING NUCLEOSIDE TRIPHOSPHATE HYDROLASE PROTEIN"/>
    <property type="match status" value="1"/>
</dbReference>
<comment type="caution">
    <text evidence="1">The sequence shown here is derived from an EMBL/GenBank/DDBJ whole genome shotgun (WGS) entry which is preliminary data.</text>
</comment>
<proteinExistence type="predicted"/>
<keyword evidence="1" id="KW-0808">Transferase</keyword>
<evidence type="ECO:0000313" key="2">
    <source>
        <dbReference type="Proteomes" id="UP000653480"/>
    </source>
</evidence>
<organism evidence="1 2">
    <name type="scientific">Microbispora bryophytorum</name>
    <dbReference type="NCBI Taxonomy" id="1460882"/>
    <lineage>
        <taxon>Bacteria</taxon>
        <taxon>Bacillati</taxon>
        <taxon>Actinomycetota</taxon>
        <taxon>Actinomycetes</taxon>
        <taxon>Streptosporangiales</taxon>
        <taxon>Streptosporangiaceae</taxon>
        <taxon>Microbispora</taxon>
    </lineage>
</organism>
<dbReference type="PANTHER" id="PTHR36978">
    <property type="entry name" value="P-LOOP CONTAINING NUCLEOTIDE TRIPHOSPHATE HYDROLASE"/>
    <property type="match status" value="1"/>
</dbReference>